<name>A0A8S3I6H1_9BILA</name>
<feature type="region of interest" description="Disordered" evidence="1">
    <location>
        <begin position="1"/>
        <end position="32"/>
    </location>
</feature>
<comment type="caution">
    <text evidence="2">The sequence shown here is derived from an EMBL/GenBank/DDBJ whole genome shotgun (WGS) entry which is preliminary data.</text>
</comment>
<reference evidence="2" key="1">
    <citation type="submission" date="2021-02" db="EMBL/GenBank/DDBJ databases">
        <authorList>
            <person name="Nowell W R."/>
        </authorList>
    </citation>
    <scope>NUCLEOTIDE SEQUENCE</scope>
</reference>
<gene>
    <name evidence="2" type="ORF">GIL414_LOCUS73849</name>
</gene>
<protein>
    <submittedName>
        <fullName evidence="2">Uncharacterized protein</fullName>
    </submittedName>
</protein>
<evidence type="ECO:0000313" key="3">
    <source>
        <dbReference type="Proteomes" id="UP000681720"/>
    </source>
</evidence>
<accession>A0A8S3I6H1</accession>
<evidence type="ECO:0000313" key="2">
    <source>
        <dbReference type="EMBL" id="CAF5193320.1"/>
    </source>
</evidence>
<proteinExistence type="predicted"/>
<dbReference type="EMBL" id="CAJOBJ010339527">
    <property type="protein sequence ID" value="CAF5193320.1"/>
    <property type="molecule type" value="Genomic_DNA"/>
</dbReference>
<organism evidence="2 3">
    <name type="scientific">Rotaria magnacalcarata</name>
    <dbReference type="NCBI Taxonomy" id="392030"/>
    <lineage>
        <taxon>Eukaryota</taxon>
        <taxon>Metazoa</taxon>
        <taxon>Spiralia</taxon>
        <taxon>Gnathifera</taxon>
        <taxon>Rotifera</taxon>
        <taxon>Eurotatoria</taxon>
        <taxon>Bdelloidea</taxon>
        <taxon>Philodinida</taxon>
        <taxon>Philodinidae</taxon>
        <taxon>Rotaria</taxon>
    </lineage>
</organism>
<sequence length="32" mass="3494">MRRASPPMSIDDDSPNNIPDNPSVISPKPDET</sequence>
<dbReference type="Proteomes" id="UP000681720">
    <property type="component" value="Unassembled WGS sequence"/>
</dbReference>
<feature type="non-terminal residue" evidence="2">
    <location>
        <position position="1"/>
    </location>
</feature>
<dbReference type="AlphaFoldDB" id="A0A8S3I6H1"/>
<feature type="compositionally biased region" description="Low complexity" evidence="1">
    <location>
        <begin position="15"/>
        <end position="32"/>
    </location>
</feature>
<evidence type="ECO:0000256" key="1">
    <source>
        <dbReference type="SAM" id="MobiDB-lite"/>
    </source>
</evidence>